<evidence type="ECO:0000313" key="2">
    <source>
        <dbReference type="EMBL" id="QDT29686.1"/>
    </source>
</evidence>
<dbReference type="Proteomes" id="UP000315647">
    <property type="component" value="Chromosome"/>
</dbReference>
<dbReference type="Gene3D" id="2.60.120.10">
    <property type="entry name" value="Jelly Rolls"/>
    <property type="match status" value="1"/>
</dbReference>
<gene>
    <name evidence="2" type="ORF">Enr10x_50410</name>
</gene>
<evidence type="ECO:0000313" key="3">
    <source>
        <dbReference type="Proteomes" id="UP000315647"/>
    </source>
</evidence>
<dbReference type="InterPro" id="IPR014710">
    <property type="entry name" value="RmlC-like_jellyroll"/>
</dbReference>
<feature type="domain" description="Cupin type-2" evidence="1">
    <location>
        <begin position="99"/>
        <end position="159"/>
    </location>
</feature>
<dbReference type="AlphaFoldDB" id="A0A517QDH5"/>
<dbReference type="EMBL" id="CP037421">
    <property type="protein sequence ID" value="QDT29686.1"/>
    <property type="molecule type" value="Genomic_DNA"/>
</dbReference>
<dbReference type="InterPro" id="IPR047263">
    <property type="entry name" value="HNL-like_cupin"/>
</dbReference>
<dbReference type="Pfam" id="PF07883">
    <property type="entry name" value="Cupin_2"/>
    <property type="match status" value="1"/>
</dbReference>
<sequence length="188" mass="20229">MTGCDSNIQSDLEVGRPSSTQIGRRQFVRIAGAAVFSLSVIKQAQATEPPSKAKENQMEITRNGSQASVAGPADWFTGNTRIDPLFNPHEPARAAAASVTFEPGARTAWHTHPLGQTLIVTSGVGRVQVEGGPIEEIRPGDVVWFPPGVKHWHGAAPTTAMTHIAIQEALEGKVVEWMEHVTDEQYGT</sequence>
<dbReference type="PANTHER" id="PTHR43698">
    <property type="entry name" value="RIBD C-TERMINAL DOMAIN CONTAINING PROTEIN"/>
    <property type="match status" value="1"/>
</dbReference>
<evidence type="ECO:0000259" key="1">
    <source>
        <dbReference type="Pfam" id="PF07883"/>
    </source>
</evidence>
<dbReference type="SUPFAM" id="SSF51182">
    <property type="entry name" value="RmlC-like cupins"/>
    <property type="match status" value="1"/>
</dbReference>
<organism evidence="2 3">
    <name type="scientific">Gimesia panareensis</name>
    <dbReference type="NCBI Taxonomy" id="2527978"/>
    <lineage>
        <taxon>Bacteria</taxon>
        <taxon>Pseudomonadati</taxon>
        <taxon>Planctomycetota</taxon>
        <taxon>Planctomycetia</taxon>
        <taxon>Planctomycetales</taxon>
        <taxon>Planctomycetaceae</taxon>
        <taxon>Gimesia</taxon>
    </lineage>
</organism>
<keyword evidence="3" id="KW-1185">Reference proteome</keyword>
<protein>
    <submittedName>
        <fullName evidence="2">Cupin domain protein</fullName>
    </submittedName>
</protein>
<proteinExistence type="predicted"/>
<name>A0A517QDH5_9PLAN</name>
<reference evidence="2 3" key="1">
    <citation type="submission" date="2019-03" db="EMBL/GenBank/DDBJ databases">
        <title>Deep-cultivation of Planctomycetes and their phenomic and genomic characterization uncovers novel biology.</title>
        <authorList>
            <person name="Wiegand S."/>
            <person name="Jogler M."/>
            <person name="Boedeker C."/>
            <person name="Pinto D."/>
            <person name="Vollmers J."/>
            <person name="Rivas-Marin E."/>
            <person name="Kohn T."/>
            <person name="Peeters S.H."/>
            <person name="Heuer A."/>
            <person name="Rast P."/>
            <person name="Oberbeckmann S."/>
            <person name="Bunk B."/>
            <person name="Jeske O."/>
            <person name="Meyerdierks A."/>
            <person name="Storesund J.E."/>
            <person name="Kallscheuer N."/>
            <person name="Luecker S."/>
            <person name="Lage O.M."/>
            <person name="Pohl T."/>
            <person name="Merkel B.J."/>
            <person name="Hornburger P."/>
            <person name="Mueller R.-W."/>
            <person name="Bruemmer F."/>
            <person name="Labrenz M."/>
            <person name="Spormann A.M."/>
            <person name="Op den Camp H."/>
            <person name="Overmann J."/>
            <person name="Amann R."/>
            <person name="Jetten M.S.M."/>
            <person name="Mascher T."/>
            <person name="Medema M.H."/>
            <person name="Devos D.P."/>
            <person name="Kaster A.-K."/>
            <person name="Ovreas L."/>
            <person name="Rohde M."/>
            <person name="Galperin M.Y."/>
            <person name="Jogler C."/>
        </authorList>
    </citation>
    <scope>NUCLEOTIDE SEQUENCE [LARGE SCALE GENOMIC DNA]</scope>
    <source>
        <strain evidence="2 3">Enr10</strain>
    </source>
</reference>
<dbReference type="CDD" id="cd02233">
    <property type="entry name" value="cupin_HNL-like"/>
    <property type="match status" value="1"/>
</dbReference>
<dbReference type="InterPro" id="IPR011051">
    <property type="entry name" value="RmlC_Cupin_sf"/>
</dbReference>
<dbReference type="PANTHER" id="PTHR43698:SF1">
    <property type="entry name" value="BLL4564 PROTEIN"/>
    <property type="match status" value="1"/>
</dbReference>
<accession>A0A517QDH5</accession>
<dbReference type="InterPro" id="IPR013096">
    <property type="entry name" value="Cupin_2"/>
</dbReference>